<evidence type="ECO:0000256" key="5">
    <source>
        <dbReference type="ARBA" id="ARBA00023136"/>
    </source>
</evidence>
<proteinExistence type="predicted"/>
<dbReference type="GO" id="GO:0005886">
    <property type="term" value="C:plasma membrane"/>
    <property type="evidence" value="ECO:0007669"/>
    <property type="project" value="UniProtKB-SubCell"/>
</dbReference>
<evidence type="ECO:0000256" key="6">
    <source>
        <dbReference type="SAM" id="Phobius"/>
    </source>
</evidence>
<feature type="transmembrane region" description="Helical" evidence="6">
    <location>
        <begin position="12"/>
        <end position="33"/>
    </location>
</feature>
<dbReference type="PANTHER" id="PTHR30250">
    <property type="entry name" value="PST FAMILY PREDICTED COLANIC ACID TRANSPORTER"/>
    <property type="match status" value="1"/>
</dbReference>
<evidence type="ECO:0000256" key="4">
    <source>
        <dbReference type="ARBA" id="ARBA00022989"/>
    </source>
</evidence>
<evidence type="ECO:0000256" key="3">
    <source>
        <dbReference type="ARBA" id="ARBA00022692"/>
    </source>
</evidence>
<keyword evidence="4 6" id="KW-1133">Transmembrane helix</keyword>
<sequence>MKSRLKQLGKDSIVYGIGGTLAKAIGFFLLPVYTRLFSPADYGTIEMLIVINSFLGTLLVMGMDSAQSFYFFEQKQEGKPAQARVVSAILQWRLTWGLIIVIGATLLSPFLNALFFSGKLQWIHFVIAFGGAFFVQLVNQSAEVFRLLYRPWAYIGITLGNTAISAAVAITLIVWLDYGILGFFIGPAIGSLIFSLIGWWAIRDYLDWSIWHRNWWPKLLHFGVPLVPAGLAMYVMNTADRWFIIHYHGEDALGFYAVGAKFALLLALVIETFRKAWWPVAMDAMHSPDGPALYRAISRLYLGIGAAGVVLLTAISPLLVSWLTAPAFHGAYLIVGVLAWHSVFYGFFLISAAGIWKAEKTKWMPILMGIAAIINLILDTLLVPKYGGLGAAAATSVSFFIWNVMTILLSEKLWKVSYNLWILGGQVAIGVAATTIILMLQIDDAPPMHILIVAAITAIFLAASGIRWDQYHTLFQHAKLYAIKL</sequence>
<comment type="subcellular location">
    <subcellularLocation>
        <location evidence="1">Cell membrane</location>
        <topology evidence="1">Multi-pass membrane protein</topology>
    </subcellularLocation>
</comment>
<dbReference type="EMBL" id="JSZA02000067">
    <property type="protein sequence ID" value="KHD10775.1"/>
    <property type="molecule type" value="Genomic_DNA"/>
</dbReference>
<feature type="transmembrane region" description="Helical" evidence="6">
    <location>
        <begin position="151"/>
        <end position="174"/>
    </location>
</feature>
<keyword evidence="3 6" id="KW-0812">Transmembrane</keyword>
<feature type="transmembrane region" description="Helical" evidence="6">
    <location>
        <begin position="45"/>
        <end position="72"/>
    </location>
</feature>
<feature type="transmembrane region" description="Helical" evidence="6">
    <location>
        <begin position="180"/>
        <end position="202"/>
    </location>
</feature>
<gene>
    <name evidence="7" type="ORF">PN36_17475</name>
</gene>
<dbReference type="InterPro" id="IPR050833">
    <property type="entry name" value="Poly_Biosynth_Transport"/>
</dbReference>
<evidence type="ECO:0000256" key="2">
    <source>
        <dbReference type="ARBA" id="ARBA00022475"/>
    </source>
</evidence>
<evidence type="ECO:0000313" key="8">
    <source>
        <dbReference type="Proteomes" id="UP000030428"/>
    </source>
</evidence>
<keyword evidence="8" id="KW-1185">Reference proteome</keyword>
<feature type="transmembrane region" description="Helical" evidence="6">
    <location>
        <begin position="420"/>
        <end position="442"/>
    </location>
</feature>
<evidence type="ECO:0000256" key="1">
    <source>
        <dbReference type="ARBA" id="ARBA00004651"/>
    </source>
</evidence>
<feature type="transmembrane region" description="Helical" evidence="6">
    <location>
        <begin position="448"/>
        <end position="466"/>
    </location>
</feature>
<keyword evidence="2" id="KW-1003">Cell membrane</keyword>
<reference evidence="7 8" key="1">
    <citation type="journal article" date="2016" name="Front. Microbiol.">
        <title>Single-Cell (Meta-)Genomics of a Dimorphic Candidatus Thiomargarita nelsonii Reveals Genomic Plasticity.</title>
        <authorList>
            <person name="Flood B.E."/>
            <person name="Fliss P."/>
            <person name="Jones D.S."/>
            <person name="Dick G.J."/>
            <person name="Jain S."/>
            <person name="Kaster A.K."/>
            <person name="Winkel M."/>
            <person name="Mussmann M."/>
            <person name="Bailey J."/>
        </authorList>
    </citation>
    <scope>NUCLEOTIDE SEQUENCE [LARGE SCALE GENOMIC DNA]</scope>
    <source>
        <strain evidence="7">Hydrate Ridge</strain>
    </source>
</reference>
<dbReference type="AlphaFoldDB" id="A0A0A6P6G1"/>
<dbReference type="Proteomes" id="UP000030428">
    <property type="component" value="Unassembled WGS sequence"/>
</dbReference>
<organism evidence="7 8">
    <name type="scientific">Candidatus Thiomargarita nelsonii</name>
    <dbReference type="NCBI Taxonomy" id="1003181"/>
    <lineage>
        <taxon>Bacteria</taxon>
        <taxon>Pseudomonadati</taxon>
        <taxon>Pseudomonadota</taxon>
        <taxon>Gammaproteobacteria</taxon>
        <taxon>Thiotrichales</taxon>
        <taxon>Thiotrichaceae</taxon>
        <taxon>Thiomargarita</taxon>
    </lineage>
</organism>
<dbReference type="PANTHER" id="PTHR30250:SF11">
    <property type="entry name" value="O-ANTIGEN TRANSPORTER-RELATED"/>
    <property type="match status" value="1"/>
</dbReference>
<name>A0A0A6P6G1_9GAMM</name>
<accession>A0A0A6P6G1</accession>
<dbReference type="Pfam" id="PF01943">
    <property type="entry name" value="Polysacc_synt"/>
    <property type="match status" value="1"/>
</dbReference>
<feature type="transmembrane region" description="Helical" evidence="6">
    <location>
        <begin position="331"/>
        <end position="356"/>
    </location>
</feature>
<dbReference type="InterPro" id="IPR002797">
    <property type="entry name" value="Polysacc_synth"/>
</dbReference>
<evidence type="ECO:0000313" key="7">
    <source>
        <dbReference type="EMBL" id="KHD10775.1"/>
    </source>
</evidence>
<feature type="transmembrane region" description="Helical" evidence="6">
    <location>
        <begin position="300"/>
        <end position="325"/>
    </location>
</feature>
<feature type="transmembrane region" description="Helical" evidence="6">
    <location>
        <begin position="93"/>
        <end position="116"/>
    </location>
</feature>
<feature type="transmembrane region" description="Helical" evidence="6">
    <location>
        <begin position="214"/>
        <end position="235"/>
    </location>
</feature>
<feature type="transmembrane region" description="Helical" evidence="6">
    <location>
        <begin position="122"/>
        <end position="139"/>
    </location>
</feature>
<comment type="caution">
    <text evidence="7">The sequence shown here is derived from an EMBL/GenBank/DDBJ whole genome shotgun (WGS) entry which is preliminary data.</text>
</comment>
<protein>
    <submittedName>
        <fullName evidence="7">Uncharacterized protein</fullName>
    </submittedName>
</protein>
<feature type="transmembrane region" description="Helical" evidence="6">
    <location>
        <begin position="389"/>
        <end position="408"/>
    </location>
</feature>
<feature type="transmembrane region" description="Helical" evidence="6">
    <location>
        <begin position="255"/>
        <end position="273"/>
    </location>
</feature>
<keyword evidence="5 6" id="KW-0472">Membrane</keyword>
<feature type="transmembrane region" description="Helical" evidence="6">
    <location>
        <begin position="363"/>
        <end position="383"/>
    </location>
</feature>